<feature type="region of interest" description="Disordered" evidence="1">
    <location>
        <begin position="35"/>
        <end position="75"/>
    </location>
</feature>
<evidence type="ECO:0000256" key="1">
    <source>
        <dbReference type="SAM" id="MobiDB-lite"/>
    </source>
</evidence>
<dbReference type="AlphaFoldDB" id="A0A1U9R2L6"/>
<reference evidence="2 3" key="1">
    <citation type="submission" date="2016-11" db="EMBL/GenBank/DDBJ databases">
        <title>Complete genome sequence of Streptomyces niveus SCSIO 3406.</title>
        <authorList>
            <person name="Zhu Q."/>
            <person name="Cheng W."/>
            <person name="Song Y."/>
            <person name="Li Q."/>
            <person name="Ju J."/>
        </authorList>
    </citation>
    <scope>NUCLEOTIDE SEQUENCE [LARGE SCALE GENOMIC DNA]</scope>
    <source>
        <strain evidence="2 3">SCSIO 3406</strain>
    </source>
</reference>
<name>A0A1U9R2L6_STRNV</name>
<evidence type="ECO:0000313" key="3">
    <source>
        <dbReference type="Proteomes" id="UP000189677"/>
    </source>
</evidence>
<dbReference type="KEGG" id="snw:BBN63_34360"/>
<sequence length="100" mass="10974">MSHADDGEPLHLFWCQGKIFDDGKLRSLPVVSGRARAQLNRDRGEDDPPAEDGAPTARVTARRPEGPCPRFPARPAGLIDSLLERADARAHATRSMRSTM</sequence>
<organism evidence="2 3">
    <name type="scientific">Streptomyces niveus</name>
    <name type="common">Streptomyces spheroides</name>
    <dbReference type="NCBI Taxonomy" id="193462"/>
    <lineage>
        <taxon>Bacteria</taxon>
        <taxon>Bacillati</taxon>
        <taxon>Actinomycetota</taxon>
        <taxon>Actinomycetes</taxon>
        <taxon>Kitasatosporales</taxon>
        <taxon>Streptomycetaceae</taxon>
        <taxon>Streptomyces</taxon>
    </lineage>
</organism>
<keyword evidence="3" id="KW-1185">Reference proteome</keyword>
<proteinExistence type="predicted"/>
<dbReference type="Proteomes" id="UP000189677">
    <property type="component" value="Chromosome"/>
</dbReference>
<protein>
    <submittedName>
        <fullName evidence="2">Uncharacterized protein</fullName>
    </submittedName>
</protein>
<evidence type="ECO:0000313" key="2">
    <source>
        <dbReference type="EMBL" id="AQU70493.1"/>
    </source>
</evidence>
<accession>A0A1U9R2L6</accession>
<dbReference type="EMBL" id="CP018047">
    <property type="protein sequence ID" value="AQU70493.1"/>
    <property type="molecule type" value="Genomic_DNA"/>
</dbReference>
<gene>
    <name evidence="2" type="ORF">BBN63_34360</name>
</gene>